<gene>
    <name evidence="2" type="ORF">L0M17_19205</name>
</gene>
<reference evidence="2 3" key="1">
    <citation type="submission" date="2022-03" db="EMBL/GenBank/DDBJ databases">
        <title>Sinomonas sp. isolated from a soil.</title>
        <authorList>
            <person name="Han J."/>
            <person name="Kim D.-U."/>
        </authorList>
    </citation>
    <scope>NUCLEOTIDE SEQUENCE [LARGE SCALE GENOMIC DNA]</scope>
    <source>
        <strain evidence="2 3">5-5</strain>
    </source>
</reference>
<sequence>MGIAVEDVPGVAASMESAFGVGAYGSGVPTFQPVGDVDGLLILVSPGRHWFPTATPSAARRLAVHIDSMTAGALEPGPGITIHSTAASNDSGCLPADAVRPPDS</sequence>
<name>A0ABS9U5X1_9MICC</name>
<evidence type="ECO:0000256" key="1">
    <source>
        <dbReference type="SAM" id="MobiDB-lite"/>
    </source>
</evidence>
<proteinExistence type="predicted"/>
<protein>
    <submittedName>
        <fullName evidence="2">Uncharacterized protein</fullName>
    </submittedName>
</protein>
<keyword evidence="3" id="KW-1185">Reference proteome</keyword>
<dbReference type="Gene3D" id="3.10.180.10">
    <property type="entry name" value="2,3-Dihydroxybiphenyl 1,2-Dioxygenase, domain 1"/>
    <property type="match status" value="1"/>
</dbReference>
<organism evidence="2 3">
    <name type="scientific">Sinomonas terrae</name>
    <dbReference type="NCBI Taxonomy" id="2908838"/>
    <lineage>
        <taxon>Bacteria</taxon>
        <taxon>Bacillati</taxon>
        <taxon>Actinomycetota</taxon>
        <taxon>Actinomycetes</taxon>
        <taxon>Micrococcales</taxon>
        <taxon>Micrococcaceae</taxon>
        <taxon>Sinomonas</taxon>
    </lineage>
</organism>
<dbReference type="Proteomes" id="UP001202922">
    <property type="component" value="Unassembled WGS sequence"/>
</dbReference>
<evidence type="ECO:0000313" key="2">
    <source>
        <dbReference type="EMBL" id="MCH6472069.1"/>
    </source>
</evidence>
<evidence type="ECO:0000313" key="3">
    <source>
        <dbReference type="Proteomes" id="UP001202922"/>
    </source>
</evidence>
<dbReference type="InterPro" id="IPR029068">
    <property type="entry name" value="Glyas_Bleomycin-R_OHBP_Dase"/>
</dbReference>
<accession>A0ABS9U5X1</accession>
<dbReference type="RefSeq" id="WP_241055984.1">
    <property type="nucleotide sequence ID" value="NZ_JAKZBV010000001.1"/>
</dbReference>
<dbReference type="EMBL" id="JAKZBV010000001">
    <property type="protein sequence ID" value="MCH6472069.1"/>
    <property type="molecule type" value="Genomic_DNA"/>
</dbReference>
<feature type="compositionally biased region" description="Polar residues" evidence="1">
    <location>
        <begin position="82"/>
        <end position="91"/>
    </location>
</feature>
<feature type="region of interest" description="Disordered" evidence="1">
    <location>
        <begin position="80"/>
        <end position="104"/>
    </location>
</feature>
<comment type="caution">
    <text evidence="2">The sequence shown here is derived from an EMBL/GenBank/DDBJ whole genome shotgun (WGS) entry which is preliminary data.</text>
</comment>